<evidence type="ECO:0000259" key="7">
    <source>
        <dbReference type="Pfam" id="PF06664"/>
    </source>
</evidence>
<evidence type="ECO:0000313" key="8">
    <source>
        <dbReference type="EMBL" id="KAK8843850.1"/>
    </source>
</evidence>
<evidence type="ECO:0000256" key="3">
    <source>
        <dbReference type="ARBA" id="ARBA00022989"/>
    </source>
</evidence>
<evidence type="ECO:0000256" key="2">
    <source>
        <dbReference type="ARBA" id="ARBA00022692"/>
    </source>
</evidence>
<comment type="subcellular location">
    <subcellularLocation>
        <location evidence="1">Membrane</location>
        <topology evidence="1">Multi-pass membrane protein</topology>
    </subcellularLocation>
</comment>
<reference evidence="8 9" key="1">
    <citation type="submission" date="2024-04" db="EMBL/GenBank/DDBJ databases">
        <title>Tritrichomonas musculus Genome.</title>
        <authorList>
            <person name="Alves-Ferreira E."/>
            <person name="Grigg M."/>
            <person name="Lorenzi H."/>
            <person name="Galac M."/>
        </authorList>
    </citation>
    <scope>NUCLEOTIDE SEQUENCE [LARGE SCALE GENOMIC DNA]</scope>
    <source>
        <strain evidence="8 9">EAF2021</strain>
    </source>
</reference>
<evidence type="ECO:0000256" key="1">
    <source>
        <dbReference type="ARBA" id="ARBA00004141"/>
    </source>
</evidence>
<feature type="transmembrane region" description="Helical" evidence="6">
    <location>
        <begin position="37"/>
        <end position="57"/>
    </location>
</feature>
<keyword evidence="4 6" id="KW-0472">Membrane</keyword>
<keyword evidence="9" id="KW-1185">Reference proteome</keyword>
<feature type="transmembrane region" description="Helical" evidence="6">
    <location>
        <begin position="373"/>
        <end position="391"/>
    </location>
</feature>
<name>A0ABR2HCU1_9EUKA</name>
<evidence type="ECO:0000256" key="6">
    <source>
        <dbReference type="SAM" id="Phobius"/>
    </source>
</evidence>
<feature type="transmembrane region" description="Helical" evidence="6">
    <location>
        <begin position="232"/>
        <end position="250"/>
    </location>
</feature>
<dbReference type="InterPro" id="IPR040416">
    <property type="entry name" value="TMEM181"/>
</dbReference>
<feature type="transmembrane region" description="Helical" evidence="6">
    <location>
        <begin position="339"/>
        <end position="361"/>
    </location>
</feature>
<feature type="transmembrane region" description="Helical" evidence="6">
    <location>
        <begin position="195"/>
        <end position="212"/>
    </location>
</feature>
<dbReference type="Pfam" id="PF06664">
    <property type="entry name" value="WLS-like_TM"/>
    <property type="match status" value="1"/>
</dbReference>
<dbReference type="InterPro" id="IPR047843">
    <property type="entry name" value="WLS-like_TM"/>
</dbReference>
<feature type="transmembrane region" description="Helical" evidence="6">
    <location>
        <begin position="262"/>
        <end position="280"/>
    </location>
</feature>
<accession>A0ABR2HCU1</accession>
<feature type="domain" description="Wntless-like transmembrane" evidence="7">
    <location>
        <begin position="192"/>
        <end position="425"/>
    </location>
</feature>
<feature type="transmembrane region" description="Helical" evidence="6">
    <location>
        <begin position="403"/>
        <end position="423"/>
    </location>
</feature>
<proteinExistence type="predicted"/>
<dbReference type="PANTHER" id="PTHR31918">
    <property type="entry name" value="TRANSMEMBRANE PROTEIN 181"/>
    <property type="match status" value="1"/>
</dbReference>
<feature type="region of interest" description="Disordered" evidence="5">
    <location>
        <begin position="432"/>
        <end position="452"/>
    </location>
</feature>
<keyword evidence="2 6" id="KW-0812">Transmembrane</keyword>
<organism evidence="8 9">
    <name type="scientific">Tritrichomonas musculus</name>
    <dbReference type="NCBI Taxonomy" id="1915356"/>
    <lineage>
        <taxon>Eukaryota</taxon>
        <taxon>Metamonada</taxon>
        <taxon>Parabasalia</taxon>
        <taxon>Tritrichomonadida</taxon>
        <taxon>Tritrichomonadidae</taxon>
        <taxon>Tritrichomonas</taxon>
    </lineage>
</organism>
<gene>
    <name evidence="8" type="ORF">M9Y10_024926</name>
</gene>
<dbReference type="PANTHER" id="PTHR31918:SF1">
    <property type="entry name" value="TRANSMEMBRANE PROTEIN 181"/>
    <property type="match status" value="1"/>
</dbReference>
<evidence type="ECO:0000313" key="9">
    <source>
        <dbReference type="Proteomes" id="UP001470230"/>
    </source>
</evidence>
<dbReference type="EMBL" id="JAPFFF010000034">
    <property type="protein sequence ID" value="KAK8843850.1"/>
    <property type="molecule type" value="Genomic_DNA"/>
</dbReference>
<feature type="transmembrane region" description="Helical" evidence="6">
    <location>
        <begin position="301"/>
        <end position="319"/>
    </location>
</feature>
<sequence length="452" mass="52407">MKDQDIHSDALVNVEIADENEQESLMAIETDSPKEDILAICLFFVLIASTTFAGIYGPSLYNNEVYKFKFGNSPNHIFRQHIHGITAQNQFYIMQLSFSVSPDKAEEAKIPISFNYLILFESSKGEELNRESGSINNDVILQKGSATTEQLHFFFDRYISYDQIDIRIDFDSCKGLDEAILTTTYGDGSHLRYQLYLRLLFGLATLVIFILYYSRLSSIPRNKWLLEQKLTFCLQIFSFIGSNPLYFLYLKMPSVFQDIVNSLFYRSFTCFVFFYILVIIDNVQKSEVIKSNFYSFFLPKIVFFSLQLICEIAYPIMYHGLSSLDVEAMPHTVVNFFKFVRILFNVCFSVWFVYLTVMDFLKVDSTQLLKVKIYSTVFGATVLINLCDVFLTDVDLFRNNSGLFSLSFSSLFAFVILMVFFHWPYETSIDQQYNDPEDDDKPNNIFESDDGK</sequence>
<evidence type="ECO:0000256" key="5">
    <source>
        <dbReference type="SAM" id="MobiDB-lite"/>
    </source>
</evidence>
<protein>
    <recommendedName>
        <fullName evidence="7">Wntless-like transmembrane domain-containing protein</fullName>
    </recommendedName>
</protein>
<comment type="caution">
    <text evidence="8">The sequence shown here is derived from an EMBL/GenBank/DDBJ whole genome shotgun (WGS) entry which is preliminary data.</text>
</comment>
<keyword evidence="3 6" id="KW-1133">Transmembrane helix</keyword>
<evidence type="ECO:0000256" key="4">
    <source>
        <dbReference type="ARBA" id="ARBA00023136"/>
    </source>
</evidence>
<dbReference type="Proteomes" id="UP001470230">
    <property type="component" value="Unassembled WGS sequence"/>
</dbReference>